<comment type="function">
    <text evidence="6">Also exhibits azoreductase activity. Catalyzes the reductive cleavage of the azo bond in aromatic azo compounds to the corresponding amines.</text>
</comment>
<dbReference type="GO" id="GO:0016655">
    <property type="term" value="F:oxidoreductase activity, acting on NAD(P)H, quinone or similar compound as acceptor"/>
    <property type="evidence" value="ECO:0007669"/>
    <property type="project" value="InterPro"/>
</dbReference>
<dbReference type="GO" id="GO:0010181">
    <property type="term" value="F:FMN binding"/>
    <property type="evidence" value="ECO:0007669"/>
    <property type="project" value="UniProtKB-UniRule"/>
</dbReference>
<feature type="binding site" evidence="6">
    <location>
        <begin position="120"/>
        <end position="123"/>
    </location>
    <ligand>
        <name>FMN</name>
        <dbReference type="ChEBI" id="CHEBI:58210"/>
    </ligand>
</feature>
<dbReference type="PANTHER" id="PTHR43741:SF4">
    <property type="entry name" value="FMN-DEPENDENT NADH:QUINONE OXIDOREDUCTASE"/>
    <property type="match status" value="1"/>
</dbReference>
<keyword evidence="3 6" id="KW-0560">Oxidoreductase</keyword>
<gene>
    <name evidence="6" type="primary">azoR</name>
    <name evidence="8" type="ORF">E0H31_31060</name>
</gene>
<dbReference type="EC" id="1.7.1.17" evidence="6"/>
<evidence type="ECO:0000256" key="6">
    <source>
        <dbReference type="HAMAP-Rule" id="MF_01216"/>
    </source>
</evidence>
<comment type="function">
    <text evidence="6">Quinone reductase that provides resistance to thiol-specific stress caused by electrophilic quinones.</text>
</comment>
<dbReference type="InterPro" id="IPR023048">
    <property type="entry name" value="NADH:quinone_OxRdtase_FMN_depd"/>
</dbReference>
<evidence type="ECO:0000256" key="4">
    <source>
        <dbReference type="ARBA" id="ARBA00023027"/>
    </source>
</evidence>
<comment type="caution">
    <text evidence="6">Lacks conserved residue(s) required for the propagation of feature annotation.</text>
</comment>
<dbReference type="InterPro" id="IPR029039">
    <property type="entry name" value="Flavoprotein-like_sf"/>
</dbReference>
<dbReference type="SUPFAM" id="SSF52218">
    <property type="entry name" value="Flavoproteins"/>
    <property type="match status" value="1"/>
</dbReference>
<dbReference type="GO" id="GO:0016652">
    <property type="term" value="F:oxidoreductase activity, acting on NAD(P)H as acceptor"/>
    <property type="evidence" value="ECO:0007669"/>
    <property type="project" value="UniProtKB-UniRule"/>
</dbReference>
<evidence type="ECO:0000313" key="9">
    <source>
        <dbReference type="Proteomes" id="UP000291866"/>
    </source>
</evidence>
<evidence type="ECO:0000256" key="3">
    <source>
        <dbReference type="ARBA" id="ARBA00023002"/>
    </source>
</evidence>
<accession>A0A8G2ISL1</accession>
<keyword evidence="1 6" id="KW-0285">Flavoprotein</keyword>
<evidence type="ECO:0000259" key="7">
    <source>
        <dbReference type="Pfam" id="PF02525"/>
    </source>
</evidence>
<feature type="binding site" evidence="6">
    <location>
        <position position="35"/>
    </location>
    <ligand>
        <name>FMN</name>
        <dbReference type="ChEBI" id="CHEBI:58210"/>
    </ligand>
</feature>
<evidence type="ECO:0000256" key="5">
    <source>
        <dbReference type="ARBA" id="ARBA00048542"/>
    </source>
</evidence>
<proteinExistence type="inferred from homology"/>
<comment type="cofactor">
    <cofactor evidence="6">
        <name>FMN</name>
        <dbReference type="ChEBI" id="CHEBI:58210"/>
    </cofactor>
    <text evidence="6">Binds 1 FMN per subunit.</text>
</comment>
<evidence type="ECO:0000256" key="2">
    <source>
        <dbReference type="ARBA" id="ARBA00022643"/>
    </source>
</evidence>
<keyword evidence="4 6" id="KW-0520">NAD</keyword>
<dbReference type="InterPro" id="IPR003680">
    <property type="entry name" value="Flavodoxin_fold"/>
</dbReference>
<comment type="caution">
    <text evidence="8">The sequence shown here is derived from an EMBL/GenBank/DDBJ whole genome shotgun (WGS) entry which is preliminary data.</text>
</comment>
<dbReference type="Gene3D" id="3.40.50.360">
    <property type="match status" value="1"/>
</dbReference>
<comment type="subunit">
    <text evidence="6">Homodimer.</text>
</comment>
<sequence>MIKALRNFFTRISATLSVEQLETPAMTTILHIDSSILGGYSVSRTLTAEIVAKQEALHPGARVIRRDLVVDAAMHLSDAHMAVFQGGEVGNAALGQDLATGGAYIDDLFAADIIVIGAPMYNFTVPTQLKGWIDRVLVAGRTFQYGANGPEGLVKGKKVFIASARGGVYTGDSPAAGLDHQETYMRGVLAFIGLTDVTIIRAEGLALGEDVKAAAVAGAKTQIEALAA</sequence>
<dbReference type="GO" id="GO:0009055">
    <property type="term" value="F:electron transfer activity"/>
    <property type="evidence" value="ECO:0007669"/>
    <property type="project" value="UniProtKB-UniRule"/>
</dbReference>
<comment type="catalytic activity">
    <reaction evidence="5">
        <text>N,N-dimethyl-1,4-phenylenediamine + anthranilate + 2 NAD(+) = 2-(4-dimethylaminophenyl)diazenylbenzoate + 2 NADH + 2 H(+)</text>
        <dbReference type="Rhea" id="RHEA:55872"/>
        <dbReference type="ChEBI" id="CHEBI:15378"/>
        <dbReference type="ChEBI" id="CHEBI:15783"/>
        <dbReference type="ChEBI" id="CHEBI:16567"/>
        <dbReference type="ChEBI" id="CHEBI:57540"/>
        <dbReference type="ChEBI" id="CHEBI:57945"/>
        <dbReference type="ChEBI" id="CHEBI:71579"/>
        <dbReference type="EC" id="1.7.1.17"/>
    </reaction>
    <physiologicalReaction direction="right-to-left" evidence="5">
        <dbReference type="Rhea" id="RHEA:55874"/>
    </physiologicalReaction>
</comment>
<dbReference type="AlphaFoldDB" id="A0A8G2ISL1"/>
<evidence type="ECO:0000313" key="8">
    <source>
        <dbReference type="EMBL" id="TBX86627.1"/>
    </source>
</evidence>
<dbReference type="PANTHER" id="PTHR43741">
    <property type="entry name" value="FMN-DEPENDENT NADH-AZOREDUCTASE 1"/>
    <property type="match status" value="1"/>
</dbReference>
<comment type="catalytic activity">
    <reaction evidence="6">
        <text>2 a quinone + NADH + H(+) = 2 a 1,4-benzosemiquinone + NAD(+)</text>
        <dbReference type="Rhea" id="RHEA:65952"/>
        <dbReference type="ChEBI" id="CHEBI:15378"/>
        <dbReference type="ChEBI" id="CHEBI:57540"/>
        <dbReference type="ChEBI" id="CHEBI:57945"/>
        <dbReference type="ChEBI" id="CHEBI:132124"/>
        <dbReference type="ChEBI" id="CHEBI:134225"/>
    </reaction>
</comment>
<name>A0A8G2ISL1_RHILV</name>
<dbReference type="InterPro" id="IPR050104">
    <property type="entry name" value="FMN-dep_NADH:Q_OxRdtase_AzoR1"/>
</dbReference>
<dbReference type="EMBL" id="SJLU01000022">
    <property type="protein sequence ID" value="TBX86627.1"/>
    <property type="molecule type" value="Genomic_DNA"/>
</dbReference>
<dbReference type="HAMAP" id="MF_01216">
    <property type="entry name" value="Azoreductase_type1"/>
    <property type="match status" value="1"/>
</dbReference>
<dbReference type="EC" id="1.6.5.-" evidence="6"/>
<feature type="binding site" evidence="6">
    <location>
        <begin position="41"/>
        <end position="43"/>
    </location>
    <ligand>
        <name>FMN</name>
        <dbReference type="ChEBI" id="CHEBI:58210"/>
    </ligand>
</feature>
<protein>
    <recommendedName>
        <fullName evidence="6">FMN dependent NADH:quinone oxidoreductase</fullName>
        <ecNumber evidence="6">1.6.5.-</ecNumber>
    </recommendedName>
    <alternativeName>
        <fullName evidence="6">Azo-dye reductase</fullName>
    </alternativeName>
    <alternativeName>
        <fullName evidence="6">FMN-dependent NADH-azo compound oxidoreductase</fullName>
    </alternativeName>
    <alternativeName>
        <fullName evidence="6">FMN-dependent NADH-azoreductase</fullName>
        <ecNumber evidence="6">1.7.1.17</ecNumber>
    </alternativeName>
</protein>
<dbReference type="Pfam" id="PF02525">
    <property type="entry name" value="Flavodoxin_2"/>
    <property type="match status" value="1"/>
</dbReference>
<dbReference type="Proteomes" id="UP000291866">
    <property type="component" value="Unassembled WGS sequence"/>
</dbReference>
<reference evidence="8 9" key="1">
    <citation type="submission" date="2019-02" db="EMBL/GenBank/DDBJ databases">
        <title>The competitiveness to form nodules shapes the capacities of Rhizobium leguminosarum sv viciae communities to promote symbiosis with specific hosts.</title>
        <authorList>
            <person name="Boivin S."/>
            <person name="Lepetit M."/>
        </authorList>
    </citation>
    <scope>NUCLEOTIDE SEQUENCE [LARGE SCALE GENOMIC DNA]</scope>
    <source>
        <strain evidence="8 9">SPF4F3</strain>
    </source>
</reference>
<keyword evidence="2 6" id="KW-0288">FMN</keyword>
<comment type="similarity">
    <text evidence="6">Belongs to the azoreductase type 1 family.</text>
</comment>
<feature type="domain" description="Flavodoxin-like fold" evidence="7">
    <location>
        <begin position="28"/>
        <end position="225"/>
    </location>
</feature>
<evidence type="ECO:0000256" key="1">
    <source>
        <dbReference type="ARBA" id="ARBA00022630"/>
    </source>
</evidence>
<organism evidence="8 9">
    <name type="scientific">Rhizobium leguminosarum bv. viciae</name>
    <dbReference type="NCBI Taxonomy" id="387"/>
    <lineage>
        <taxon>Bacteria</taxon>
        <taxon>Pseudomonadati</taxon>
        <taxon>Pseudomonadota</taxon>
        <taxon>Alphaproteobacteria</taxon>
        <taxon>Hyphomicrobiales</taxon>
        <taxon>Rhizobiaceae</taxon>
        <taxon>Rhizobium/Agrobacterium group</taxon>
        <taxon>Rhizobium</taxon>
    </lineage>
</organism>